<accession>A0A9N9PI95</accession>
<organism evidence="1 2">
    <name type="scientific">Dentiscutata erythropus</name>
    <dbReference type="NCBI Taxonomy" id="1348616"/>
    <lineage>
        <taxon>Eukaryota</taxon>
        <taxon>Fungi</taxon>
        <taxon>Fungi incertae sedis</taxon>
        <taxon>Mucoromycota</taxon>
        <taxon>Glomeromycotina</taxon>
        <taxon>Glomeromycetes</taxon>
        <taxon>Diversisporales</taxon>
        <taxon>Gigasporaceae</taxon>
        <taxon>Dentiscutata</taxon>
    </lineage>
</organism>
<dbReference type="Proteomes" id="UP000789405">
    <property type="component" value="Unassembled WGS sequence"/>
</dbReference>
<feature type="non-terminal residue" evidence="1">
    <location>
        <position position="1"/>
    </location>
</feature>
<evidence type="ECO:0000313" key="2">
    <source>
        <dbReference type="Proteomes" id="UP000789405"/>
    </source>
</evidence>
<dbReference type="AlphaFoldDB" id="A0A9N9PI95"/>
<protein>
    <submittedName>
        <fullName evidence="1">15177_t:CDS:1</fullName>
    </submittedName>
</protein>
<dbReference type="EMBL" id="CAJVPY010062680">
    <property type="protein sequence ID" value="CAG8822841.1"/>
    <property type="molecule type" value="Genomic_DNA"/>
</dbReference>
<gene>
    <name evidence="1" type="ORF">DERYTH_LOCUS27379</name>
</gene>
<sequence>DFLKRQWSFDSVWADKMAILASKKDIKLSNSQISHRERVISTKIAYKNHLF</sequence>
<reference evidence="1" key="1">
    <citation type="submission" date="2021-06" db="EMBL/GenBank/DDBJ databases">
        <authorList>
            <person name="Kallberg Y."/>
            <person name="Tangrot J."/>
            <person name="Rosling A."/>
        </authorList>
    </citation>
    <scope>NUCLEOTIDE SEQUENCE</scope>
    <source>
        <strain evidence="1">MA453B</strain>
    </source>
</reference>
<dbReference type="OrthoDB" id="8961218at2759"/>
<name>A0A9N9PI95_9GLOM</name>
<evidence type="ECO:0000313" key="1">
    <source>
        <dbReference type="EMBL" id="CAG8822841.1"/>
    </source>
</evidence>
<proteinExistence type="predicted"/>
<comment type="caution">
    <text evidence="1">The sequence shown here is derived from an EMBL/GenBank/DDBJ whole genome shotgun (WGS) entry which is preliminary data.</text>
</comment>
<keyword evidence="2" id="KW-1185">Reference proteome</keyword>